<feature type="compositionally biased region" description="Acidic residues" evidence="15">
    <location>
        <begin position="194"/>
        <end position="204"/>
    </location>
</feature>
<dbReference type="GO" id="GO:0004674">
    <property type="term" value="F:protein serine/threonine kinase activity"/>
    <property type="evidence" value="ECO:0007669"/>
    <property type="project" value="UniProtKB-KW"/>
</dbReference>
<evidence type="ECO:0000256" key="9">
    <source>
        <dbReference type="ARBA" id="ARBA00022741"/>
    </source>
</evidence>
<dbReference type="InterPro" id="IPR033931">
    <property type="entry name" value="PDK1-typ_PH"/>
</dbReference>
<keyword evidence="18" id="KW-1185">Reference proteome</keyword>
<dbReference type="GO" id="GO:0048638">
    <property type="term" value="P:regulation of developmental growth"/>
    <property type="evidence" value="ECO:0007669"/>
    <property type="project" value="UniProtKB-ARBA"/>
</dbReference>
<feature type="binding site" evidence="14">
    <location>
        <position position="69"/>
    </location>
    <ligand>
        <name>ATP</name>
        <dbReference type="ChEBI" id="CHEBI:30616"/>
    </ligand>
</feature>
<dbReference type="SMART" id="SM00220">
    <property type="entry name" value="S_TKc"/>
    <property type="match status" value="1"/>
</dbReference>
<dbReference type="Gene3D" id="3.30.200.20">
    <property type="entry name" value="Phosphorylase Kinase, domain 1"/>
    <property type="match status" value="1"/>
</dbReference>
<evidence type="ECO:0000256" key="10">
    <source>
        <dbReference type="ARBA" id="ARBA00022777"/>
    </source>
</evidence>
<keyword evidence="9 14" id="KW-0547">Nucleotide-binding</keyword>
<dbReference type="FunFam" id="3.30.200.20:FF:000191">
    <property type="entry name" value="3-phosphoinositide-dependent protein kinase 2-like"/>
    <property type="match status" value="1"/>
</dbReference>
<dbReference type="FunFam" id="2.30.29.30:FF:000324">
    <property type="entry name" value="Phosphoinositide-dependent kinase 1, isoform F"/>
    <property type="match status" value="1"/>
</dbReference>
<feature type="compositionally biased region" description="Acidic residues" evidence="15">
    <location>
        <begin position="231"/>
        <end position="243"/>
    </location>
</feature>
<feature type="region of interest" description="Disordered" evidence="15">
    <location>
        <begin position="418"/>
        <end position="474"/>
    </location>
</feature>
<evidence type="ECO:0000256" key="11">
    <source>
        <dbReference type="ARBA" id="ARBA00022840"/>
    </source>
</evidence>
<dbReference type="EC" id="2.7.11.1" evidence="3"/>
<dbReference type="PANTHER" id="PTHR24356:SF163">
    <property type="entry name" value="3-PHOSPHOINOSITIDE-DEPENDENT PROTEIN KINASE 1-RELATED"/>
    <property type="match status" value="1"/>
</dbReference>
<organism evidence="17 18">
    <name type="scientific">Anopheles culicifacies</name>
    <dbReference type="NCBI Taxonomy" id="139723"/>
    <lineage>
        <taxon>Eukaryota</taxon>
        <taxon>Metazoa</taxon>
        <taxon>Ecdysozoa</taxon>
        <taxon>Arthropoda</taxon>
        <taxon>Hexapoda</taxon>
        <taxon>Insecta</taxon>
        <taxon>Pterygota</taxon>
        <taxon>Neoptera</taxon>
        <taxon>Endopterygota</taxon>
        <taxon>Diptera</taxon>
        <taxon>Nematocera</taxon>
        <taxon>Culicoidea</taxon>
        <taxon>Culicidae</taxon>
        <taxon>Anophelinae</taxon>
        <taxon>Anopheles</taxon>
        <taxon>culicifacies species complex</taxon>
    </lineage>
</organism>
<feature type="region of interest" description="Disordered" evidence="15">
    <location>
        <begin position="189"/>
        <end position="251"/>
    </location>
</feature>
<proteinExistence type="inferred from homology"/>
<evidence type="ECO:0000313" key="18">
    <source>
        <dbReference type="Proteomes" id="UP000075883"/>
    </source>
</evidence>
<dbReference type="GO" id="GO:0005524">
    <property type="term" value="F:ATP binding"/>
    <property type="evidence" value="ECO:0007669"/>
    <property type="project" value="UniProtKB-UniRule"/>
</dbReference>
<evidence type="ECO:0000256" key="8">
    <source>
        <dbReference type="ARBA" id="ARBA00022679"/>
    </source>
</evidence>
<dbReference type="GO" id="GO:1901701">
    <property type="term" value="P:cellular response to oxygen-containing compound"/>
    <property type="evidence" value="ECO:0007669"/>
    <property type="project" value="UniProtKB-ARBA"/>
</dbReference>
<evidence type="ECO:0000256" key="6">
    <source>
        <dbReference type="ARBA" id="ARBA00022490"/>
    </source>
</evidence>
<dbReference type="Gene3D" id="1.10.510.10">
    <property type="entry name" value="Transferase(Phosphotransferase) domain 1"/>
    <property type="match status" value="2"/>
</dbReference>
<feature type="compositionally biased region" description="Low complexity" evidence="15">
    <location>
        <begin position="465"/>
        <end position="474"/>
    </location>
</feature>
<dbReference type="FunFam" id="1.10.510.10:FF:000587">
    <property type="entry name" value="Phosphoinositide-dependent kinase 1, isoform F"/>
    <property type="match status" value="1"/>
</dbReference>
<dbReference type="PROSITE" id="PS50011">
    <property type="entry name" value="PROTEIN_KINASE_DOM"/>
    <property type="match status" value="1"/>
</dbReference>
<dbReference type="STRING" id="139723.A0A182MNK3"/>
<dbReference type="InterPro" id="IPR039046">
    <property type="entry name" value="PDPK1"/>
</dbReference>
<evidence type="ECO:0000256" key="1">
    <source>
        <dbReference type="ARBA" id="ARBA00004496"/>
    </source>
</evidence>
<comment type="subcellular location">
    <subcellularLocation>
        <location evidence="1">Cytoplasm</location>
    </subcellularLocation>
</comment>
<keyword evidence="6" id="KW-0963">Cytoplasm</keyword>
<dbReference type="InterPro" id="IPR017441">
    <property type="entry name" value="Protein_kinase_ATP_BS"/>
</dbReference>
<dbReference type="EMBL" id="AXCM01003923">
    <property type="status" value="NOT_ANNOTATED_CDS"/>
    <property type="molecule type" value="Genomic_DNA"/>
</dbReference>
<dbReference type="InterPro" id="IPR011009">
    <property type="entry name" value="Kinase-like_dom_sf"/>
</dbReference>
<dbReference type="VEuPathDB" id="VectorBase:ACUA022557"/>
<evidence type="ECO:0000256" key="13">
    <source>
        <dbReference type="ARBA" id="ARBA00048679"/>
    </source>
</evidence>
<dbReference type="Proteomes" id="UP000075883">
    <property type="component" value="Unassembled WGS sequence"/>
</dbReference>
<comment type="similarity">
    <text evidence="2">Belongs to the protein kinase superfamily. AGC Ser/Thr protein kinase family. PDPK1 subfamily.</text>
</comment>
<dbReference type="InterPro" id="IPR008271">
    <property type="entry name" value="Ser/Thr_kinase_AS"/>
</dbReference>
<dbReference type="FunFam" id="1.10.510.10:FF:000405">
    <property type="entry name" value="Mitogen-activated protein kinase"/>
    <property type="match status" value="1"/>
</dbReference>
<sequence length="613" mass="69367">MTALLSQRAVQNELMQMCVVMENVRTKTSGSSHRMNPNDFYFGKMLGEGSFSCVYLAKEVRTSKKYAVKVCEKRLIIRERKQEYVKREREVLNRLSGRPGFLGLYCTFQDRTKLYFVMTYACNGTLLSLLSRPSFTLDCARFYSAEILLALETMHNMGILHRDIKPENILLDEKMHVLMADFGSSKLDYKEEDEKVDEQPDEGVDGLKEDPPSPTMSTARKLAQRVLGTEYQDEDEDTDDTEDIQPTARTNKRRSFVGTAQYVSPEILTGTLSSPASDLWSYGCTIYQMVCGVSPFRAASEYLIFKMILRCQVSYADSFDPVAKDLVTRLLQIEQRKRLGACDSPRYSTIRQHAFFDGIDFEHLRQQPAPLPSCTESVLNGDTSSLNSVYFPEGMQPGLDDRQISRLFDFKLAELNENDDVREGEETTGGEGTSEVTTKRGGGSVEKGGDGSGGSADKEEPDNNRTGSSRGLSLTRSGISSLKIFKSVEDVLKNDPGPVSQWQSFADGEEILKYGFIYKRKGLFARRRMFLLTKRPRLIYIDAVNMVKKGEIPWTSALSVEAKNFKTFYVHTPNRIYYLEDPEGFALKWCDTIMDVHRKAFENSENKDSSADI</sequence>
<dbReference type="InterPro" id="IPR050236">
    <property type="entry name" value="Ser_Thr_kinase_AGC"/>
</dbReference>
<evidence type="ECO:0000256" key="7">
    <source>
        <dbReference type="ARBA" id="ARBA00022527"/>
    </source>
</evidence>
<dbReference type="PROSITE" id="PS00107">
    <property type="entry name" value="PROTEIN_KINASE_ATP"/>
    <property type="match status" value="1"/>
</dbReference>
<name>A0A182MNK3_9DIPT</name>
<evidence type="ECO:0000256" key="2">
    <source>
        <dbReference type="ARBA" id="ARBA00010006"/>
    </source>
</evidence>
<dbReference type="Pfam" id="PF14593">
    <property type="entry name" value="PH_3"/>
    <property type="match status" value="1"/>
</dbReference>
<dbReference type="EnsemblMetazoa" id="ACUA022557-RA">
    <property type="protein sequence ID" value="ACUA022557-PA"/>
    <property type="gene ID" value="ACUA022557"/>
</dbReference>
<evidence type="ECO:0000256" key="15">
    <source>
        <dbReference type="SAM" id="MobiDB-lite"/>
    </source>
</evidence>
<dbReference type="Gene3D" id="2.30.29.30">
    <property type="entry name" value="Pleckstrin-homology domain (PH domain)/Phosphotyrosine-binding domain (PTB)"/>
    <property type="match status" value="1"/>
</dbReference>
<comment type="catalytic activity">
    <reaction evidence="12">
        <text>L-threonyl-[protein] + ATP = O-phospho-L-threonyl-[protein] + ADP + H(+)</text>
        <dbReference type="Rhea" id="RHEA:46608"/>
        <dbReference type="Rhea" id="RHEA-COMP:11060"/>
        <dbReference type="Rhea" id="RHEA-COMP:11605"/>
        <dbReference type="ChEBI" id="CHEBI:15378"/>
        <dbReference type="ChEBI" id="CHEBI:30013"/>
        <dbReference type="ChEBI" id="CHEBI:30616"/>
        <dbReference type="ChEBI" id="CHEBI:61977"/>
        <dbReference type="ChEBI" id="CHEBI:456216"/>
        <dbReference type="EC" id="2.7.11.1"/>
    </reaction>
</comment>
<dbReference type="SUPFAM" id="SSF50729">
    <property type="entry name" value="PH domain-like"/>
    <property type="match status" value="1"/>
</dbReference>
<dbReference type="Pfam" id="PF00069">
    <property type="entry name" value="Pkinase"/>
    <property type="match status" value="2"/>
</dbReference>
<dbReference type="SUPFAM" id="SSF56112">
    <property type="entry name" value="Protein kinase-like (PK-like)"/>
    <property type="match status" value="1"/>
</dbReference>
<feature type="domain" description="Protein kinase" evidence="16">
    <location>
        <begin position="40"/>
        <end position="356"/>
    </location>
</feature>
<evidence type="ECO:0000313" key="17">
    <source>
        <dbReference type="EnsemblMetazoa" id="ACUA022557-PA"/>
    </source>
</evidence>
<dbReference type="GO" id="GO:0005737">
    <property type="term" value="C:cytoplasm"/>
    <property type="evidence" value="ECO:0007669"/>
    <property type="project" value="UniProtKB-SubCell"/>
</dbReference>
<keyword evidence="8" id="KW-0808">Transferase</keyword>
<dbReference type="CDD" id="cd01262">
    <property type="entry name" value="PH_PDK1"/>
    <property type="match status" value="1"/>
</dbReference>
<comment type="catalytic activity">
    <reaction evidence="13">
        <text>L-seryl-[protein] + ATP = O-phospho-L-seryl-[protein] + ADP + H(+)</text>
        <dbReference type="Rhea" id="RHEA:17989"/>
        <dbReference type="Rhea" id="RHEA-COMP:9863"/>
        <dbReference type="Rhea" id="RHEA-COMP:11604"/>
        <dbReference type="ChEBI" id="CHEBI:15378"/>
        <dbReference type="ChEBI" id="CHEBI:29999"/>
        <dbReference type="ChEBI" id="CHEBI:30616"/>
        <dbReference type="ChEBI" id="CHEBI:83421"/>
        <dbReference type="ChEBI" id="CHEBI:456216"/>
        <dbReference type="EC" id="2.7.11.1"/>
    </reaction>
</comment>
<dbReference type="AlphaFoldDB" id="A0A182MNK3"/>
<dbReference type="PANTHER" id="PTHR24356">
    <property type="entry name" value="SERINE/THREONINE-PROTEIN KINASE"/>
    <property type="match status" value="1"/>
</dbReference>
<evidence type="ECO:0000256" key="5">
    <source>
        <dbReference type="ARBA" id="ARBA00022473"/>
    </source>
</evidence>
<reference evidence="18" key="1">
    <citation type="submission" date="2013-09" db="EMBL/GenBank/DDBJ databases">
        <title>The Genome Sequence of Anopheles culicifacies species A.</title>
        <authorList>
            <consortium name="The Broad Institute Genomics Platform"/>
            <person name="Neafsey D.E."/>
            <person name="Besansky N."/>
            <person name="Howell P."/>
            <person name="Walton C."/>
            <person name="Young S.K."/>
            <person name="Zeng Q."/>
            <person name="Gargeya S."/>
            <person name="Fitzgerald M."/>
            <person name="Haas B."/>
            <person name="Abouelleil A."/>
            <person name="Allen A.W."/>
            <person name="Alvarado L."/>
            <person name="Arachchi H.M."/>
            <person name="Berlin A.M."/>
            <person name="Chapman S.B."/>
            <person name="Gainer-Dewar J."/>
            <person name="Goldberg J."/>
            <person name="Griggs A."/>
            <person name="Gujja S."/>
            <person name="Hansen M."/>
            <person name="Howarth C."/>
            <person name="Imamovic A."/>
            <person name="Ireland A."/>
            <person name="Larimer J."/>
            <person name="McCowan C."/>
            <person name="Murphy C."/>
            <person name="Pearson M."/>
            <person name="Poon T.W."/>
            <person name="Priest M."/>
            <person name="Roberts A."/>
            <person name="Saif S."/>
            <person name="Shea T."/>
            <person name="Sisk P."/>
            <person name="Sykes S."/>
            <person name="Wortman J."/>
            <person name="Nusbaum C."/>
            <person name="Birren B."/>
        </authorList>
    </citation>
    <scope>NUCLEOTIDE SEQUENCE [LARGE SCALE GENOMIC DNA]</scope>
    <source>
        <strain evidence="18">A-37</strain>
    </source>
</reference>
<keyword evidence="7" id="KW-0723">Serine/threonine-protein kinase</keyword>
<keyword evidence="11 14" id="KW-0067">ATP-binding</keyword>
<dbReference type="InterPro" id="IPR011993">
    <property type="entry name" value="PH-like_dom_sf"/>
</dbReference>
<keyword evidence="10" id="KW-0418">Kinase</keyword>
<dbReference type="InterPro" id="IPR000719">
    <property type="entry name" value="Prot_kinase_dom"/>
</dbReference>
<feature type="compositionally biased region" description="Gly residues" evidence="15">
    <location>
        <begin position="440"/>
        <end position="454"/>
    </location>
</feature>
<evidence type="ECO:0000256" key="3">
    <source>
        <dbReference type="ARBA" id="ARBA00012513"/>
    </source>
</evidence>
<dbReference type="GO" id="GO:0035556">
    <property type="term" value="P:intracellular signal transduction"/>
    <property type="evidence" value="ECO:0007669"/>
    <property type="project" value="TreeGrafter"/>
</dbReference>
<evidence type="ECO:0000256" key="12">
    <source>
        <dbReference type="ARBA" id="ARBA00047899"/>
    </source>
</evidence>
<protein>
    <recommendedName>
        <fullName evidence="4">3-phosphoinositide-dependent protein kinase 1</fullName>
        <ecNumber evidence="3">2.7.11.1</ecNumber>
    </recommendedName>
</protein>
<keyword evidence="5" id="KW-0217">Developmental protein</keyword>
<evidence type="ECO:0000256" key="4">
    <source>
        <dbReference type="ARBA" id="ARBA00018538"/>
    </source>
</evidence>
<dbReference type="CDD" id="cd05581">
    <property type="entry name" value="STKc_PDK1"/>
    <property type="match status" value="1"/>
</dbReference>
<reference evidence="17" key="2">
    <citation type="submission" date="2020-05" db="UniProtKB">
        <authorList>
            <consortium name="EnsemblMetazoa"/>
        </authorList>
    </citation>
    <scope>IDENTIFICATION</scope>
    <source>
        <strain evidence="17">A-37</strain>
    </source>
</reference>
<evidence type="ECO:0000259" key="16">
    <source>
        <dbReference type="PROSITE" id="PS50011"/>
    </source>
</evidence>
<dbReference type="PROSITE" id="PS00108">
    <property type="entry name" value="PROTEIN_KINASE_ST"/>
    <property type="match status" value="1"/>
</dbReference>
<evidence type="ECO:0000256" key="14">
    <source>
        <dbReference type="PROSITE-ProRule" id="PRU10141"/>
    </source>
</evidence>
<accession>A0A182MNK3</accession>